<dbReference type="PANTHER" id="PTHR11410:SF0">
    <property type="entry name" value="ATP SYNTHASE SUBUNIT A"/>
    <property type="match status" value="1"/>
</dbReference>
<dbReference type="PRINTS" id="PR00123">
    <property type="entry name" value="ATPASEA"/>
</dbReference>
<evidence type="ECO:0000256" key="11">
    <source>
        <dbReference type="HAMAP-Rule" id="MF_01393"/>
    </source>
</evidence>
<feature type="transmembrane region" description="Helical" evidence="11">
    <location>
        <begin position="185"/>
        <end position="208"/>
    </location>
</feature>
<evidence type="ECO:0000256" key="12">
    <source>
        <dbReference type="RuleBase" id="RU000483"/>
    </source>
</evidence>
<dbReference type="NCBIfam" id="TIGR01131">
    <property type="entry name" value="ATP_synt_6_or_A"/>
    <property type="match status" value="1"/>
</dbReference>
<dbReference type="OrthoDB" id="9809130at2"/>
<keyword evidence="9 11" id="KW-0472">Membrane</keyword>
<dbReference type="GO" id="GO:0005886">
    <property type="term" value="C:plasma membrane"/>
    <property type="evidence" value="ECO:0007669"/>
    <property type="project" value="UniProtKB-SubCell"/>
</dbReference>
<dbReference type="Gene3D" id="1.20.120.220">
    <property type="entry name" value="ATP synthase, F0 complex, subunit A"/>
    <property type="match status" value="1"/>
</dbReference>
<keyword evidence="5 11" id="KW-0812">Transmembrane</keyword>
<dbReference type="AlphaFoldDB" id="A0A4R7FEI0"/>
<evidence type="ECO:0000256" key="1">
    <source>
        <dbReference type="ARBA" id="ARBA00004141"/>
    </source>
</evidence>
<evidence type="ECO:0000256" key="9">
    <source>
        <dbReference type="ARBA" id="ARBA00023136"/>
    </source>
</evidence>
<keyword evidence="14" id="KW-1185">Reference proteome</keyword>
<comment type="caution">
    <text evidence="13">The sequence shown here is derived from an EMBL/GenBank/DDBJ whole genome shotgun (WGS) entry which is preliminary data.</text>
</comment>
<dbReference type="InterPro" id="IPR045083">
    <property type="entry name" value="ATP_synth_F0_asu_bact/mt"/>
</dbReference>
<dbReference type="RefSeq" id="WP_133767025.1">
    <property type="nucleotide sequence ID" value="NZ_BAAARP010000001.1"/>
</dbReference>
<protein>
    <recommendedName>
        <fullName evidence="11 12">ATP synthase subunit a</fullName>
    </recommendedName>
    <alternativeName>
        <fullName evidence="11">ATP synthase F0 sector subunit a</fullName>
    </alternativeName>
    <alternativeName>
        <fullName evidence="11">F-ATPase subunit 6</fullName>
    </alternativeName>
</protein>
<dbReference type="PANTHER" id="PTHR11410">
    <property type="entry name" value="ATP SYNTHASE SUBUNIT A"/>
    <property type="match status" value="1"/>
</dbReference>
<accession>A0A4R7FEI0</accession>
<dbReference type="Proteomes" id="UP000295344">
    <property type="component" value="Unassembled WGS sequence"/>
</dbReference>
<evidence type="ECO:0000256" key="10">
    <source>
        <dbReference type="ARBA" id="ARBA00023310"/>
    </source>
</evidence>
<comment type="similarity">
    <text evidence="2 11 12">Belongs to the ATPase A chain family.</text>
</comment>
<keyword evidence="6 11" id="KW-0375">Hydrogen ion transport</keyword>
<dbReference type="EMBL" id="SOAM01000003">
    <property type="protein sequence ID" value="TDS75773.1"/>
    <property type="molecule type" value="Genomic_DNA"/>
</dbReference>
<dbReference type="CDD" id="cd00310">
    <property type="entry name" value="ATP-synt_Fo_a_6"/>
    <property type="match status" value="1"/>
</dbReference>
<comment type="function">
    <text evidence="11 12">Key component of the proton channel; it plays a direct role in the translocation of protons across the membrane.</text>
</comment>
<evidence type="ECO:0000256" key="7">
    <source>
        <dbReference type="ARBA" id="ARBA00022989"/>
    </source>
</evidence>
<reference evidence="13 14" key="1">
    <citation type="submission" date="2019-03" db="EMBL/GenBank/DDBJ databases">
        <title>Genomic Encyclopedia of Archaeal and Bacterial Type Strains, Phase II (KMG-II): from individual species to whole genera.</title>
        <authorList>
            <person name="Goeker M."/>
        </authorList>
    </citation>
    <scope>NUCLEOTIDE SEQUENCE [LARGE SCALE GENOMIC DNA]</scope>
    <source>
        <strain evidence="13 14">DSM 24782</strain>
    </source>
</reference>
<comment type="subcellular location">
    <subcellularLocation>
        <location evidence="11 12">Cell membrane</location>
        <topology evidence="11 12">Multi-pass membrane protein</topology>
    </subcellularLocation>
    <subcellularLocation>
        <location evidence="1">Membrane</location>
        <topology evidence="1">Multi-pass membrane protein</topology>
    </subcellularLocation>
</comment>
<name>A0A4R7FEI0_9MICO</name>
<organism evidence="13 14">
    <name type="scientific">Amnibacterium kyonggiense</name>
    <dbReference type="NCBI Taxonomy" id="595671"/>
    <lineage>
        <taxon>Bacteria</taxon>
        <taxon>Bacillati</taxon>
        <taxon>Actinomycetota</taxon>
        <taxon>Actinomycetes</taxon>
        <taxon>Micrococcales</taxon>
        <taxon>Microbacteriaceae</taxon>
        <taxon>Amnibacterium</taxon>
    </lineage>
</organism>
<keyword evidence="4 11" id="KW-0138">CF(0)</keyword>
<keyword evidence="10 11" id="KW-0066">ATP synthesis</keyword>
<dbReference type="Pfam" id="PF00119">
    <property type="entry name" value="ATP-synt_A"/>
    <property type="match status" value="1"/>
</dbReference>
<evidence type="ECO:0000313" key="13">
    <source>
        <dbReference type="EMBL" id="TDS75773.1"/>
    </source>
</evidence>
<keyword evidence="7 11" id="KW-1133">Transmembrane helix</keyword>
<evidence type="ECO:0000256" key="3">
    <source>
        <dbReference type="ARBA" id="ARBA00022448"/>
    </source>
</evidence>
<proteinExistence type="inferred from homology"/>
<dbReference type="InterPro" id="IPR000568">
    <property type="entry name" value="ATP_synth_F0_asu"/>
</dbReference>
<feature type="transmembrane region" description="Helical" evidence="11">
    <location>
        <begin position="120"/>
        <end position="140"/>
    </location>
</feature>
<evidence type="ECO:0000256" key="8">
    <source>
        <dbReference type="ARBA" id="ARBA00023065"/>
    </source>
</evidence>
<dbReference type="GO" id="GO:0046933">
    <property type="term" value="F:proton-transporting ATP synthase activity, rotational mechanism"/>
    <property type="evidence" value="ECO:0007669"/>
    <property type="project" value="UniProtKB-UniRule"/>
</dbReference>
<keyword evidence="8 11" id="KW-0406">Ion transport</keyword>
<evidence type="ECO:0000256" key="5">
    <source>
        <dbReference type="ARBA" id="ARBA00022692"/>
    </source>
</evidence>
<dbReference type="SUPFAM" id="SSF81336">
    <property type="entry name" value="F1F0 ATP synthase subunit A"/>
    <property type="match status" value="1"/>
</dbReference>
<dbReference type="HAMAP" id="MF_01393">
    <property type="entry name" value="ATP_synth_a_bact"/>
    <property type="match status" value="1"/>
</dbReference>
<evidence type="ECO:0000313" key="14">
    <source>
        <dbReference type="Proteomes" id="UP000295344"/>
    </source>
</evidence>
<keyword evidence="11" id="KW-1003">Cell membrane</keyword>
<feature type="transmembrane region" description="Helical" evidence="11">
    <location>
        <begin position="90"/>
        <end position="108"/>
    </location>
</feature>
<feature type="transmembrane region" description="Helical" evidence="11">
    <location>
        <begin position="215"/>
        <end position="234"/>
    </location>
</feature>
<keyword evidence="3 11" id="KW-0813">Transport</keyword>
<dbReference type="GO" id="GO:0045259">
    <property type="term" value="C:proton-transporting ATP synthase complex"/>
    <property type="evidence" value="ECO:0007669"/>
    <property type="project" value="UniProtKB-KW"/>
</dbReference>
<evidence type="ECO:0000256" key="2">
    <source>
        <dbReference type="ARBA" id="ARBA00006810"/>
    </source>
</evidence>
<evidence type="ECO:0000256" key="6">
    <source>
        <dbReference type="ARBA" id="ARBA00022781"/>
    </source>
</evidence>
<evidence type="ECO:0000256" key="4">
    <source>
        <dbReference type="ARBA" id="ARBA00022547"/>
    </source>
</evidence>
<feature type="transmembrane region" description="Helical" evidence="11">
    <location>
        <begin position="160"/>
        <end position="179"/>
    </location>
</feature>
<dbReference type="InterPro" id="IPR035908">
    <property type="entry name" value="F0_ATP_A_sf"/>
</dbReference>
<sequence>MAADDSGFVAPTIQQFFPGPILFVGTPFEMNRIMVIRMLAVIVLVVWLWLGTRNMKLVPGRFQVSVEGLLGFVRNNIAIETLGEKDGKRFLPVIMTMFFLVFATNITGPIPPLLIPGSSVIGLPLVLALIAWVLFIYAGFRKLGWTYLKNALFLPGVPKVLYILLTPLEILSTFIVRPVTLTLRLLMNMVSGHLLLALVYAASSFFLFTLLPQGNFLGLIGVGTVAFGLVYLVFEIFVAALQAYVFAFLTAIYIQLAMAEEH</sequence>
<feature type="transmembrane region" description="Helical" evidence="11">
    <location>
        <begin position="33"/>
        <end position="51"/>
    </location>
</feature>
<gene>
    <name evidence="11" type="primary">atpB</name>
    <name evidence="13" type="ORF">CLV52_2881</name>
</gene>